<dbReference type="AlphaFoldDB" id="A0A7K1LSX0"/>
<dbReference type="Proteomes" id="UP000460416">
    <property type="component" value="Unassembled WGS sequence"/>
</dbReference>
<dbReference type="RefSeq" id="WP_156277879.1">
    <property type="nucleotide sequence ID" value="NZ_BAABGI010000006.1"/>
</dbReference>
<reference evidence="2 3" key="1">
    <citation type="submission" date="2019-07" db="EMBL/GenBank/DDBJ databases">
        <title>Gramella aestuarii sp. nov., isolated from a tidal flat, and emended description of Gramella echinicola.</title>
        <authorList>
            <person name="Liu L."/>
        </authorList>
    </citation>
    <scope>NUCLEOTIDE SEQUENCE [LARGE SCALE GENOMIC DNA]</scope>
    <source>
        <strain evidence="2 3">BS12</strain>
    </source>
</reference>
<dbReference type="Pfam" id="PF20050">
    <property type="entry name" value="DUF6452"/>
    <property type="match status" value="1"/>
</dbReference>
<proteinExistence type="predicted"/>
<dbReference type="InterPro" id="IPR045607">
    <property type="entry name" value="DUF6452"/>
</dbReference>
<name>A0A7K1LSX0_9FLAO</name>
<dbReference type="OrthoDB" id="663527at2"/>
<gene>
    <name evidence="2" type="ORF">FLP08_14790</name>
</gene>
<dbReference type="PROSITE" id="PS51257">
    <property type="entry name" value="PROKAR_LIPOPROTEIN"/>
    <property type="match status" value="1"/>
</dbReference>
<dbReference type="EMBL" id="VJVW01000007">
    <property type="protein sequence ID" value="MUP43846.1"/>
    <property type="molecule type" value="Genomic_DNA"/>
</dbReference>
<feature type="chain" id="PRO_5029658309" description="Lipoprotein" evidence="1">
    <location>
        <begin position="20"/>
        <end position="183"/>
    </location>
</feature>
<feature type="signal peptide" evidence="1">
    <location>
        <begin position="1"/>
        <end position="19"/>
    </location>
</feature>
<accession>A0A7K1LSX0</accession>
<sequence>MKFNTYSLFLLFVCVLALTGCQRDDICPATEDTTPLLIIRFYDIDETDEPKSPQNLGIRAEGFEEYVSIRNENNRDQTIVFERFTGDSLAIPLKTDADVTKFGFTLNNNLASQEPSALKNTDSITFSYGRNEEYINRACAFKVNYVGLKAINEAGEDGSWIQDIQVETTNVEDQNQAHVSIFF</sequence>
<evidence type="ECO:0000313" key="2">
    <source>
        <dbReference type="EMBL" id="MUP43846.1"/>
    </source>
</evidence>
<comment type="caution">
    <text evidence="2">The sequence shown here is derived from an EMBL/GenBank/DDBJ whole genome shotgun (WGS) entry which is preliminary data.</text>
</comment>
<keyword evidence="3" id="KW-1185">Reference proteome</keyword>
<organism evidence="2 3">
    <name type="scientific">Christiangramia aestuarii</name>
    <dbReference type="NCBI Taxonomy" id="1028746"/>
    <lineage>
        <taxon>Bacteria</taxon>
        <taxon>Pseudomonadati</taxon>
        <taxon>Bacteroidota</taxon>
        <taxon>Flavobacteriia</taxon>
        <taxon>Flavobacteriales</taxon>
        <taxon>Flavobacteriaceae</taxon>
        <taxon>Christiangramia</taxon>
    </lineage>
</organism>
<evidence type="ECO:0008006" key="4">
    <source>
        <dbReference type="Google" id="ProtNLM"/>
    </source>
</evidence>
<keyword evidence="1" id="KW-0732">Signal</keyword>
<protein>
    <recommendedName>
        <fullName evidence="4">Lipoprotein</fullName>
    </recommendedName>
</protein>
<evidence type="ECO:0000256" key="1">
    <source>
        <dbReference type="SAM" id="SignalP"/>
    </source>
</evidence>
<evidence type="ECO:0000313" key="3">
    <source>
        <dbReference type="Proteomes" id="UP000460416"/>
    </source>
</evidence>